<evidence type="ECO:0000313" key="3">
    <source>
        <dbReference type="Proteomes" id="UP001333110"/>
    </source>
</evidence>
<organism evidence="2 3">
    <name type="scientific">Mycteria americana</name>
    <name type="common">Wood stork</name>
    <dbReference type="NCBI Taxonomy" id="33587"/>
    <lineage>
        <taxon>Eukaryota</taxon>
        <taxon>Metazoa</taxon>
        <taxon>Chordata</taxon>
        <taxon>Craniata</taxon>
        <taxon>Vertebrata</taxon>
        <taxon>Euteleostomi</taxon>
        <taxon>Archelosauria</taxon>
        <taxon>Archosauria</taxon>
        <taxon>Dinosauria</taxon>
        <taxon>Saurischia</taxon>
        <taxon>Theropoda</taxon>
        <taxon>Coelurosauria</taxon>
        <taxon>Aves</taxon>
        <taxon>Neognathae</taxon>
        <taxon>Neoaves</taxon>
        <taxon>Aequornithes</taxon>
        <taxon>Ciconiiformes</taxon>
        <taxon>Ciconiidae</taxon>
        <taxon>Mycteria</taxon>
    </lineage>
</organism>
<evidence type="ECO:0000313" key="2">
    <source>
        <dbReference type="EMBL" id="KAK4807081.1"/>
    </source>
</evidence>
<protein>
    <recommendedName>
        <fullName evidence="1">Endonuclease/exonuclease/phosphatase domain-containing protein</fullName>
    </recommendedName>
</protein>
<dbReference type="GO" id="GO:0007508">
    <property type="term" value="P:larval heart development"/>
    <property type="evidence" value="ECO:0007669"/>
    <property type="project" value="TreeGrafter"/>
</dbReference>
<dbReference type="InterPro" id="IPR005135">
    <property type="entry name" value="Endo/exonuclease/phosphatase"/>
</dbReference>
<reference evidence="2 3" key="1">
    <citation type="journal article" date="2023" name="J. Hered.">
        <title>Chromosome-level genome of the wood stork (Mycteria americana) provides insight into avian chromosome evolution.</title>
        <authorList>
            <person name="Flamio R. Jr."/>
            <person name="Ramstad K.M."/>
        </authorList>
    </citation>
    <scope>NUCLEOTIDE SEQUENCE [LARGE SCALE GENOMIC DNA]</scope>
    <source>
        <strain evidence="2">JAX WOST 10</strain>
    </source>
</reference>
<comment type="caution">
    <text evidence="2">The sequence shown here is derived from an EMBL/GenBank/DDBJ whole genome shotgun (WGS) entry which is preliminary data.</text>
</comment>
<dbReference type="Proteomes" id="UP001333110">
    <property type="component" value="Unassembled WGS sequence"/>
</dbReference>
<dbReference type="GO" id="GO:0031012">
    <property type="term" value="C:extracellular matrix"/>
    <property type="evidence" value="ECO:0007669"/>
    <property type="project" value="TreeGrafter"/>
</dbReference>
<name>A0AAN7N9C3_MYCAM</name>
<keyword evidence="3" id="KW-1185">Reference proteome</keyword>
<dbReference type="PANTHER" id="PTHR33395:SF22">
    <property type="entry name" value="REVERSE TRANSCRIPTASE DOMAIN-CONTAINING PROTEIN"/>
    <property type="match status" value="1"/>
</dbReference>
<dbReference type="GO" id="GO:0061343">
    <property type="term" value="P:cell adhesion involved in heart morphogenesis"/>
    <property type="evidence" value="ECO:0007669"/>
    <property type="project" value="TreeGrafter"/>
</dbReference>
<dbReference type="AlphaFoldDB" id="A0AAN7N9C3"/>
<dbReference type="PANTHER" id="PTHR33395">
    <property type="entry name" value="TRANSCRIPTASE, PUTATIVE-RELATED-RELATED"/>
    <property type="match status" value="1"/>
</dbReference>
<feature type="domain" description="Endonuclease/exonuclease/phosphatase" evidence="1">
    <location>
        <begin position="143"/>
        <end position="285"/>
    </location>
</feature>
<accession>A0AAN7N9C3</accession>
<gene>
    <name evidence="2" type="ORF">QYF61_018422</name>
</gene>
<dbReference type="InterPro" id="IPR036691">
    <property type="entry name" value="Endo/exonu/phosph_ase_sf"/>
</dbReference>
<evidence type="ECO:0000259" key="1">
    <source>
        <dbReference type="Pfam" id="PF03372"/>
    </source>
</evidence>
<sequence>MKMMKGLEHLSYEERLREMGLFSLEKRRLRGQSHQCGGCKEDRARLFAVVPSDKTRGNGHKRKHRRFRLNIRKPFFPVRVSEHWNRLPRDIVESPSLEIFKSHLDMDLGNWLLVTRPTAQLKCLHTNACSMGNKQEELEATMLLESYDLVAITETWWDESHDWSAAINGYRLFRRDRQGRRGGGVALYIKKWIDCEELSLKNSHEQVESLWPPDQGEPIDEAALLQLQEASCSQALVLLWDFNHPNICWKNSPTRWDAILDLLVTNASELIGDIKIGGSLGCSDHALVEFTVLRDMGQVKSIVRTLNFRKAKFQLFKELVNGTPWETALRD</sequence>
<proteinExistence type="predicted"/>
<dbReference type="GO" id="GO:0003824">
    <property type="term" value="F:catalytic activity"/>
    <property type="evidence" value="ECO:0007669"/>
    <property type="project" value="InterPro"/>
</dbReference>
<dbReference type="Pfam" id="PF03372">
    <property type="entry name" value="Exo_endo_phos"/>
    <property type="match status" value="1"/>
</dbReference>
<dbReference type="SUPFAM" id="SSF56219">
    <property type="entry name" value="DNase I-like"/>
    <property type="match status" value="1"/>
</dbReference>
<dbReference type="Gene3D" id="3.60.10.10">
    <property type="entry name" value="Endonuclease/exonuclease/phosphatase"/>
    <property type="match status" value="1"/>
</dbReference>
<dbReference type="EMBL" id="JAUNZN010000032">
    <property type="protein sequence ID" value="KAK4807081.1"/>
    <property type="molecule type" value="Genomic_DNA"/>
</dbReference>